<organism evidence="2 3">
    <name type="scientific">Drosophila lebanonensis</name>
    <name type="common">Fruit fly</name>
    <name type="synonym">Scaptodrosophila lebanonensis</name>
    <dbReference type="NCBI Taxonomy" id="7225"/>
    <lineage>
        <taxon>Eukaryota</taxon>
        <taxon>Metazoa</taxon>
        <taxon>Ecdysozoa</taxon>
        <taxon>Arthropoda</taxon>
        <taxon>Hexapoda</taxon>
        <taxon>Insecta</taxon>
        <taxon>Pterygota</taxon>
        <taxon>Neoptera</taxon>
        <taxon>Endopterygota</taxon>
        <taxon>Diptera</taxon>
        <taxon>Brachycera</taxon>
        <taxon>Muscomorpha</taxon>
        <taxon>Ephydroidea</taxon>
        <taxon>Drosophilidae</taxon>
        <taxon>Scaptodrosophila</taxon>
    </lineage>
</organism>
<gene>
    <name evidence="3 4" type="primary">LOC115629964</name>
</gene>
<accession>A0A6J2U180</accession>
<dbReference type="GeneID" id="115629964"/>
<evidence type="ECO:0000313" key="4">
    <source>
        <dbReference type="RefSeq" id="XP_030382442.1"/>
    </source>
</evidence>
<reference evidence="3 4" key="1">
    <citation type="submission" date="2025-04" db="UniProtKB">
        <authorList>
            <consortium name="RefSeq"/>
        </authorList>
    </citation>
    <scope>IDENTIFICATION</scope>
    <source>
        <strain evidence="3 4">11010-0011.00</strain>
        <tissue evidence="3 4">Whole body</tissue>
    </source>
</reference>
<dbReference type="RefSeq" id="XP_030382442.1">
    <property type="nucleotide sequence ID" value="XM_030526582.1"/>
</dbReference>
<protein>
    <submittedName>
        <fullName evidence="3 4">Uncharacterized protein LOC115629964</fullName>
    </submittedName>
</protein>
<dbReference type="AlphaFoldDB" id="A0A6J2U180"/>
<feature type="compositionally biased region" description="Low complexity" evidence="1">
    <location>
        <begin position="11"/>
        <end position="25"/>
    </location>
</feature>
<keyword evidence="2" id="KW-1185">Reference proteome</keyword>
<evidence type="ECO:0000313" key="2">
    <source>
        <dbReference type="Proteomes" id="UP000504634"/>
    </source>
</evidence>
<evidence type="ECO:0000313" key="3">
    <source>
        <dbReference type="RefSeq" id="XP_030382441.1"/>
    </source>
</evidence>
<dbReference type="Proteomes" id="UP000504634">
    <property type="component" value="Unplaced"/>
</dbReference>
<feature type="region of interest" description="Disordered" evidence="1">
    <location>
        <begin position="1"/>
        <end position="45"/>
    </location>
</feature>
<dbReference type="RefSeq" id="XP_030382441.1">
    <property type="nucleotide sequence ID" value="XM_030526581.1"/>
</dbReference>
<name>A0A6J2U180_DROLE</name>
<sequence length="150" mass="16656">MQQNYVSKVGSATDADTGSDWSSDWSSDHESGYGSGYTSSTSHAGDELAQLEEEFRIIRENSVLRQQEFDRIFREQEEIMRGLGIVREHMRQLAQQMAQLQNSRPLGLLELAQPPTNNANQNALVNDIAGEISDSDLAPTDGEDSGYCEN</sequence>
<evidence type="ECO:0000256" key="1">
    <source>
        <dbReference type="SAM" id="MobiDB-lite"/>
    </source>
</evidence>
<proteinExistence type="predicted"/>